<dbReference type="InParanoid" id="A0A0C3NCB6"/>
<reference evidence="1 2" key="1">
    <citation type="submission" date="2014-04" db="EMBL/GenBank/DDBJ databases">
        <authorList>
            <consortium name="DOE Joint Genome Institute"/>
            <person name="Kuo A."/>
            <person name="Kohler A."/>
            <person name="Costa M.D."/>
            <person name="Nagy L.G."/>
            <person name="Floudas D."/>
            <person name="Copeland A."/>
            <person name="Barry K.W."/>
            <person name="Cichocki N."/>
            <person name="Veneault-Fourrey C."/>
            <person name="LaButti K."/>
            <person name="Lindquist E.A."/>
            <person name="Lipzen A."/>
            <person name="Lundell T."/>
            <person name="Morin E."/>
            <person name="Murat C."/>
            <person name="Sun H."/>
            <person name="Tunlid A."/>
            <person name="Henrissat B."/>
            <person name="Grigoriev I.V."/>
            <person name="Hibbett D.S."/>
            <person name="Martin F."/>
            <person name="Nordberg H.P."/>
            <person name="Cantor M.N."/>
            <person name="Hua S.X."/>
        </authorList>
    </citation>
    <scope>NUCLEOTIDE SEQUENCE [LARGE SCALE GENOMIC DNA]</scope>
    <source>
        <strain evidence="1 2">Marx 270</strain>
    </source>
</reference>
<dbReference type="HOGENOM" id="CLU_1797245_0_0_1"/>
<organism evidence="1 2">
    <name type="scientific">Pisolithus tinctorius Marx 270</name>
    <dbReference type="NCBI Taxonomy" id="870435"/>
    <lineage>
        <taxon>Eukaryota</taxon>
        <taxon>Fungi</taxon>
        <taxon>Dikarya</taxon>
        <taxon>Basidiomycota</taxon>
        <taxon>Agaricomycotina</taxon>
        <taxon>Agaricomycetes</taxon>
        <taxon>Agaricomycetidae</taxon>
        <taxon>Boletales</taxon>
        <taxon>Sclerodermatineae</taxon>
        <taxon>Pisolithaceae</taxon>
        <taxon>Pisolithus</taxon>
    </lineage>
</organism>
<evidence type="ECO:0000313" key="2">
    <source>
        <dbReference type="Proteomes" id="UP000054217"/>
    </source>
</evidence>
<dbReference type="EMBL" id="KN832166">
    <property type="protein sequence ID" value="KIN93465.1"/>
    <property type="molecule type" value="Genomic_DNA"/>
</dbReference>
<keyword evidence="2" id="KW-1185">Reference proteome</keyword>
<gene>
    <name evidence="1" type="ORF">M404DRAFT_510044</name>
</gene>
<dbReference type="AlphaFoldDB" id="A0A0C3NCB6"/>
<evidence type="ECO:0000313" key="1">
    <source>
        <dbReference type="EMBL" id="KIN93465.1"/>
    </source>
</evidence>
<accession>A0A0C3NCB6</accession>
<dbReference type="Proteomes" id="UP000054217">
    <property type="component" value="Unassembled WGS sequence"/>
</dbReference>
<sequence>MSQENWTQFSAPFCHFATLLTCDRVVAVTGSILYDKTVRLWWSQNSKQSKASAKSAWPPLRVKEVGMVNRLFQGGSHPGGDCDPLRGGHCPCMVREAVVIQQLSPGFHFCLQPNSPQLQGEEMERAPRNFAESCPSRKPRASIV</sequence>
<dbReference type="OrthoDB" id="10629847at2759"/>
<proteinExistence type="predicted"/>
<protein>
    <submittedName>
        <fullName evidence="1">Uncharacterized protein</fullName>
    </submittedName>
</protein>
<reference evidence="2" key="2">
    <citation type="submission" date="2015-01" db="EMBL/GenBank/DDBJ databases">
        <title>Evolutionary Origins and Diversification of the Mycorrhizal Mutualists.</title>
        <authorList>
            <consortium name="DOE Joint Genome Institute"/>
            <consortium name="Mycorrhizal Genomics Consortium"/>
            <person name="Kohler A."/>
            <person name="Kuo A."/>
            <person name="Nagy L.G."/>
            <person name="Floudas D."/>
            <person name="Copeland A."/>
            <person name="Barry K.W."/>
            <person name="Cichocki N."/>
            <person name="Veneault-Fourrey C."/>
            <person name="LaButti K."/>
            <person name="Lindquist E.A."/>
            <person name="Lipzen A."/>
            <person name="Lundell T."/>
            <person name="Morin E."/>
            <person name="Murat C."/>
            <person name="Riley R."/>
            <person name="Ohm R."/>
            <person name="Sun H."/>
            <person name="Tunlid A."/>
            <person name="Henrissat B."/>
            <person name="Grigoriev I.V."/>
            <person name="Hibbett D.S."/>
            <person name="Martin F."/>
        </authorList>
    </citation>
    <scope>NUCLEOTIDE SEQUENCE [LARGE SCALE GENOMIC DNA]</scope>
    <source>
        <strain evidence="2">Marx 270</strain>
    </source>
</reference>
<name>A0A0C3NCB6_PISTI</name>